<dbReference type="Pfam" id="PF00155">
    <property type="entry name" value="Aminotran_1_2"/>
    <property type="match status" value="1"/>
</dbReference>
<feature type="domain" description="Aminotransferase class I/classII large" evidence="6">
    <location>
        <begin position="44"/>
        <end position="395"/>
    </location>
</feature>
<comment type="similarity">
    <text evidence="2">Belongs to the class-I pyridoxal-phosphate-dependent aminotransferase family.</text>
</comment>
<dbReference type="Gene3D" id="3.40.640.10">
    <property type="entry name" value="Type I PLP-dependent aspartate aminotransferase-like (Major domain)"/>
    <property type="match status" value="1"/>
</dbReference>
<dbReference type="SUPFAM" id="SSF53383">
    <property type="entry name" value="PLP-dependent transferases"/>
    <property type="match status" value="1"/>
</dbReference>
<dbReference type="AlphaFoldDB" id="A0AAT9GKS6"/>
<dbReference type="InterPro" id="IPR051326">
    <property type="entry name" value="Kynurenine-oxoglutarate_AT"/>
</dbReference>
<gene>
    <name evidence="7" type="ORF">KACHI17_21520</name>
</gene>
<proteinExistence type="inferred from homology"/>
<dbReference type="CDD" id="cd00609">
    <property type="entry name" value="AAT_like"/>
    <property type="match status" value="1"/>
</dbReference>
<organism evidence="7">
    <name type="scientific">Sediminibacterium sp. KACHI17</name>
    <dbReference type="NCBI Taxonomy" id="1751071"/>
    <lineage>
        <taxon>Bacteria</taxon>
        <taxon>Pseudomonadati</taxon>
        <taxon>Bacteroidota</taxon>
        <taxon>Chitinophagia</taxon>
        <taxon>Chitinophagales</taxon>
        <taxon>Chitinophagaceae</taxon>
        <taxon>Sediminibacterium</taxon>
    </lineage>
</organism>
<dbReference type="InterPro" id="IPR015422">
    <property type="entry name" value="PyrdxlP-dep_Trfase_small"/>
</dbReference>
<evidence type="ECO:0000256" key="3">
    <source>
        <dbReference type="ARBA" id="ARBA00022576"/>
    </source>
</evidence>
<dbReference type="PANTHER" id="PTHR43807">
    <property type="entry name" value="FI04487P"/>
    <property type="match status" value="1"/>
</dbReference>
<sequence>MANSFPFVNCWNKSLNVSVSIHSKLPEVGTTIFTVMSQLAVQHDAVNLGQGFPDFPMNATLHELVSKAMRDGFNQYVHMNGYPLLRQKLAAKVQHLYGTAIDAETDITITPGGTYAIYTALTTVLRPGDEVIVFEPAYDSYIPNIEINGAVAVRIALNYPDYSIPWELVKQKITSKTRMIMINSPHNPTGAVLSAADMQALSALVEGTNIIILSDEVYEHLIFDGLTHESILRYPALLKRSFVCFSFGKTYHCTGWKLGYCISTPELMKEFRKVHQFNCFTCDTPKQVALATYLDDTKAYLELGAQIQQKRDYFRKQMEQTAFQCIPSHGSYFECYSYAAISDEPDMIFAKRLTAEYGVATIPVSAFYKDGKDDKVIRFCFAKQEATLDKAIEKLLKIQ</sequence>
<keyword evidence="5" id="KW-0663">Pyridoxal phosphate</keyword>
<dbReference type="EMBL" id="AP029612">
    <property type="protein sequence ID" value="BFG71271.1"/>
    <property type="molecule type" value="Genomic_DNA"/>
</dbReference>
<dbReference type="PANTHER" id="PTHR43807:SF20">
    <property type="entry name" value="FI04487P"/>
    <property type="match status" value="1"/>
</dbReference>
<evidence type="ECO:0000256" key="5">
    <source>
        <dbReference type="ARBA" id="ARBA00022898"/>
    </source>
</evidence>
<evidence type="ECO:0000256" key="4">
    <source>
        <dbReference type="ARBA" id="ARBA00022679"/>
    </source>
</evidence>
<dbReference type="InterPro" id="IPR004839">
    <property type="entry name" value="Aminotransferase_I/II_large"/>
</dbReference>
<name>A0AAT9GKS6_9BACT</name>
<dbReference type="NCBIfam" id="NF006569">
    <property type="entry name" value="PRK09082.1"/>
    <property type="match status" value="1"/>
</dbReference>
<dbReference type="Gene3D" id="3.90.1150.10">
    <property type="entry name" value="Aspartate Aminotransferase, domain 1"/>
    <property type="match status" value="1"/>
</dbReference>
<evidence type="ECO:0000256" key="2">
    <source>
        <dbReference type="ARBA" id="ARBA00007441"/>
    </source>
</evidence>
<dbReference type="GO" id="GO:0016212">
    <property type="term" value="F:kynurenine-oxoglutarate transaminase activity"/>
    <property type="evidence" value="ECO:0007669"/>
    <property type="project" value="TreeGrafter"/>
</dbReference>
<dbReference type="GO" id="GO:0030170">
    <property type="term" value="F:pyridoxal phosphate binding"/>
    <property type="evidence" value="ECO:0007669"/>
    <property type="project" value="InterPro"/>
</dbReference>
<evidence type="ECO:0000313" key="7">
    <source>
        <dbReference type="EMBL" id="BFG71271.1"/>
    </source>
</evidence>
<comment type="cofactor">
    <cofactor evidence="1">
        <name>pyridoxal 5'-phosphate</name>
        <dbReference type="ChEBI" id="CHEBI:597326"/>
    </cofactor>
</comment>
<dbReference type="FunFam" id="3.40.640.10:FF:000033">
    <property type="entry name" value="Aspartate aminotransferase"/>
    <property type="match status" value="1"/>
</dbReference>
<evidence type="ECO:0000259" key="6">
    <source>
        <dbReference type="Pfam" id="PF00155"/>
    </source>
</evidence>
<evidence type="ECO:0000256" key="1">
    <source>
        <dbReference type="ARBA" id="ARBA00001933"/>
    </source>
</evidence>
<dbReference type="GO" id="GO:0005737">
    <property type="term" value="C:cytoplasm"/>
    <property type="evidence" value="ECO:0007669"/>
    <property type="project" value="TreeGrafter"/>
</dbReference>
<dbReference type="InterPro" id="IPR015421">
    <property type="entry name" value="PyrdxlP-dep_Trfase_major"/>
</dbReference>
<keyword evidence="3 7" id="KW-0032">Aminotransferase</keyword>
<keyword evidence="4" id="KW-0808">Transferase</keyword>
<reference evidence="7" key="1">
    <citation type="submission" date="2024-02" db="EMBL/GenBank/DDBJ databases">
        <title>Sediminibacterium planktonica sp. nov. and Sediminibacterium longus sp. nov., isolated from surface lake and river water.</title>
        <authorList>
            <person name="Watanabe K."/>
            <person name="Takemine S."/>
            <person name="Ishii Y."/>
            <person name="Ogata Y."/>
            <person name="Shindo C."/>
            <person name="Suda W."/>
        </authorList>
    </citation>
    <scope>NUCLEOTIDE SEQUENCE</scope>
    <source>
        <strain evidence="7">KACHI17</strain>
    </source>
</reference>
<accession>A0AAT9GKS6</accession>
<protein>
    <submittedName>
        <fullName evidence="7">Pyridoxal phosphate-dependent aminotransferase</fullName>
    </submittedName>
</protein>
<dbReference type="InterPro" id="IPR015424">
    <property type="entry name" value="PyrdxlP-dep_Trfase"/>
</dbReference>